<keyword evidence="9 12" id="KW-0456">Lyase</keyword>
<evidence type="ECO:0000256" key="8">
    <source>
        <dbReference type="ARBA" id="ARBA00023154"/>
    </source>
</evidence>
<keyword evidence="6 12" id="KW-0028">Amino-acid biosynthesis</keyword>
<dbReference type="SUPFAM" id="SSF51569">
    <property type="entry name" value="Aldolase"/>
    <property type="match status" value="1"/>
</dbReference>
<protein>
    <recommendedName>
        <fullName evidence="4 12">4-hydroxy-tetrahydrodipicolinate synthase</fullName>
        <shortName evidence="12">HTPA synthase</shortName>
        <ecNumber evidence="4 12">4.3.3.7</ecNumber>
    </recommendedName>
</protein>
<dbReference type="CDD" id="cd00950">
    <property type="entry name" value="DHDPS"/>
    <property type="match status" value="1"/>
</dbReference>
<dbReference type="SMART" id="SM01130">
    <property type="entry name" value="DHDPS"/>
    <property type="match status" value="1"/>
</dbReference>
<evidence type="ECO:0000256" key="9">
    <source>
        <dbReference type="ARBA" id="ARBA00023239"/>
    </source>
</evidence>
<keyword evidence="10 12" id="KW-0704">Schiff base</keyword>
<dbReference type="PIRSF" id="PIRSF001365">
    <property type="entry name" value="DHDPS"/>
    <property type="match status" value="1"/>
</dbReference>
<evidence type="ECO:0000256" key="1">
    <source>
        <dbReference type="ARBA" id="ARBA00003294"/>
    </source>
</evidence>
<comment type="pathway">
    <text evidence="2 12">Amino-acid biosynthesis; L-lysine biosynthesis via DAP pathway; (S)-tetrahydrodipicolinate from L-aspartate: step 3/4.</text>
</comment>
<evidence type="ECO:0000256" key="11">
    <source>
        <dbReference type="ARBA" id="ARBA00047836"/>
    </source>
</evidence>
<dbReference type="InterPro" id="IPR020625">
    <property type="entry name" value="Schiff_base-form_aldolases_AS"/>
</dbReference>
<evidence type="ECO:0000256" key="5">
    <source>
        <dbReference type="ARBA" id="ARBA00022490"/>
    </source>
</evidence>
<feature type="binding site" evidence="12 15">
    <location>
        <position position="207"/>
    </location>
    <ligand>
        <name>pyruvate</name>
        <dbReference type="ChEBI" id="CHEBI:15361"/>
    </ligand>
</feature>
<keyword evidence="7 12" id="KW-0220">Diaminopimelate biosynthesis</keyword>
<dbReference type="Gene3D" id="3.20.20.70">
    <property type="entry name" value="Aldolase class I"/>
    <property type="match status" value="1"/>
</dbReference>
<evidence type="ECO:0000256" key="15">
    <source>
        <dbReference type="PIRSR" id="PIRSR001365-2"/>
    </source>
</evidence>
<comment type="catalytic activity">
    <reaction evidence="11 12">
        <text>L-aspartate 4-semialdehyde + pyruvate = (2S,4S)-4-hydroxy-2,3,4,5-tetrahydrodipicolinate + H2O + H(+)</text>
        <dbReference type="Rhea" id="RHEA:34171"/>
        <dbReference type="ChEBI" id="CHEBI:15361"/>
        <dbReference type="ChEBI" id="CHEBI:15377"/>
        <dbReference type="ChEBI" id="CHEBI:15378"/>
        <dbReference type="ChEBI" id="CHEBI:67139"/>
        <dbReference type="ChEBI" id="CHEBI:537519"/>
        <dbReference type="EC" id="4.3.3.7"/>
    </reaction>
</comment>
<reference evidence="16" key="2">
    <citation type="journal article" date="2021" name="PeerJ">
        <title>Extensive microbial diversity within the chicken gut microbiome revealed by metagenomics and culture.</title>
        <authorList>
            <person name="Gilroy R."/>
            <person name="Ravi A."/>
            <person name="Getino M."/>
            <person name="Pursley I."/>
            <person name="Horton D.L."/>
            <person name="Alikhan N.F."/>
            <person name="Baker D."/>
            <person name="Gharbi K."/>
            <person name="Hall N."/>
            <person name="Watson M."/>
            <person name="Adriaenssens E.M."/>
            <person name="Foster-Nyarko E."/>
            <person name="Jarju S."/>
            <person name="Secka A."/>
            <person name="Antonio M."/>
            <person name="Oren A."/>
            <person name="Chaudhuri R.R."/>
            <person name="La Ragione R."/>
            <person name="Hildebrand F."/>
            <person name="Pallen M.J."/>
        </authorList>
    </citation>
    <scope>NUCLEOTIDE SEQUENCE</scope>
    <source>
        <strain evidence="16">ChiBcolR7-354</strain>
    </source>
</reference>
<feature type="site" description="Part of a proton relay during catalysis" evidence="12">
    <location>
        <position position="48"/>
    </location>
</feature>
<evidence type="ECO:0000313" key="16">
    <source>
        <dbReference type="EMBL" id="HIQ77998.1"/>
    </source>
</evidence>
<proteinExistence type="inferred from homology"/>
<feature type="active site" description="Schiff-base intermediate with substrate" evidence="12 14">
    <location>
        <position position="165"/>
    </location>
</feature>
<dbReference type="InterPro" id="IPR005263">
    <property type="entry name" value="DapA"/>
</dbReference>
<evidence type="ECO:0000313" key="17">
    <source>
        <dbReference type="Proteomes" id="UP000824262"/>
    </source>
</evidence>
<dbReference type="InterPro" id="IPR013785">
    <property type="entry name" value="Aldolase_TIM"/>
</dbReference>
<dbReference type="Pfam" id="PF00701">
    <property type="entry name" value="DHDPS"/>
    <property type="match status" value="1"/>
</dbReference>
<dbReference type="EMBL" id="DVGA01000025">
    <property type="protein sequence ID" value="HIQ77998.1"/>
    <property type="molecule type" value="Genomic_DNA"/>
</dbReference>
<dbReference type="GO" id="GO:0009089">
    <property type="term" value="P:lysine biosynthetic process via diaminopimelate"/>
    <property type="evidence" value="ECO:0007669"/>
    <property type="project" value="UniProtKB-UniRule"/>
</dbReference>
<comment type="caution">
    <text evidence="12">Was originally thought to be a dihydrodipicolinate synthase (DHDPS), catalyzing the condensation of (S)-aspartate-beta-semialdehyde [(S)-ASA] and pyruvate to dihydrodipicolinate (DHDP). However, it was shown in E.coli that the product of the enzymatic reaction is not dihydrodipicolinate but in fact (4S)-4-hydroxy-2,3,4,5-tetrahydro-(2S)-dipicolinic acid (HTPA), and that the consecutive dehydration reaction leading to DHDP is not spontaneous but catalyzed by DapB.</text>
</comment>
<dbReference type="GO" id="GO:0008840">
    <property type="term" value="F:4-hydroxy-tetrahydrodipicolinate synthase activity"/>
    <property type="evidence" value="ECO:0007669"/>
    <property type="project" value="UniProtKB-UniRule"/>
</dbReference>
<gene>
    <name evidence="12" type="primary">dapA</name>
    <name evidence="16" type="ORF">IAB77_01910</name>
</gene>
<evidence type="ECO:0000256" key="10">
    <source>
        <dbReference type="ARBA" id="ARBA00023270"/>
    </source>
</evidence>
<feature type="site" description="Part of a proton relay during catalysis" evidence="12">
    <location>
        <position position="111"/>
    </location>
</feature>
<dbReference type="HAMAP" id="MF_00418">
    <property type="entry name" value="DapA"/>
    <property type="match status" value="1"/>
</dbReference>
<evidence type="ECO:0000256" key="4">
    <source>
        <dbReference type="ARBA" id="ARBA00012086"/>
    </source>
</evidence>
<dbReference type="AlphaFoldDB" id="A0A9D0ZCI9"/>
<comment type="caution">
    <text evidence="16">The sequence shown here is derived from an EMBL/GenBank/DDBJ whole genome shotgun (WGS) entry which is preliminary data.</text>
</comment>
<comment type="subunit">
    <text evidence="12">Homotetramer; dimer of dimers.</text>
</comment>
<comment type="subcellular location">
    <subcellularLocation>
        <location evidence="12">Cytoplasm</location>
    </subcellularLocation>
</comment>
<keyword evidence="5 12" id="KW-0963">Cytoplasm</keyword>
<keyword evidence="8 12" id="KW-0457">Lysine biosynthesis</keyword>
<comment type="similarity">
    <text evidence="3 12 13">Belongs to the DapA family.</text>
</comment>
<feature type="binding site" evidence="12 15">
    <location>
        <position position="49"/>
    </location>
    <ligand>
        <name>pyruvate</name>
        <dbReference type="ChEBI" id="CHEBI:15361"/>
    </ligand>
</feature>
<evidence type="ECO:0000256" key="13">
    <source>
        <dbReference type="PIRNR" id="PIRNR001365"/>
    </source>
</evidence>
<accession>A0A9D0ZCI9</accession>
<dbReference type="InterPro" id="IPR020624">
    <property type="entry name" value="Schiff_base-form_aldolases_CS"/>
</dbReference>
<evidence type="ECO:0000256" key="2">
    <source>
        <dbReference type="ARBA" id="ARBA00005120"/>
    </source>
</evidence>
<evidence type="ECO:0000256" key="14">
    <source>
        <dbReference type="PIRSR" id="PIRSR001365-1"/>
    </source>
</evidence>
<dbReference type="PANTHER" id="PTHR12128">
    <property type="entry name" value="DIHYDRODIPICOLINATE SYNTHASE"/>
    <property type="match status" value="1"/>
</dbReference>
<dbReference type="GO" id="GO:0005829">
    <property type="term" value="C:cytosol"/>
    <property type="evidence" value="ECO:0007669"/>
    <property type="project" value="TreeGrafter"/>
</dbReference>
<evidence type="ECO:0000256" key="7">
    <source>
        <dbReference type="ARBA" id="ARBA00022915"/>
    </source>
</evidence>
<organism evidence="16 17">
    <name type="scientific">Candidatus Scatomorpha intestinavium</name>
    <dbReference type="NCBI Taxonomy" id="2840922"/>
    <lineage>
        <taxon>Bacteria</taxon>
        <taxon>Bacillati</taxon>
        <taxon>Bacillota</taxon>
        <taxon>Clostridia</taxon>
        <taxon>Eubacteriales</taxon>
        <taxon>Candidatus Scatomorpha</taxon>
    </lineage>
</organism>
<evidence type="ECO:0000256" key="12">
    <source>
        <dbReference type="HAMAP-Rule" id="MF_00418"/>
    </source>
</evidence>
<dbReference type="NCBIfam" id="TIGR00674">
    <property type="entry name" value="dapA"/>
    <property type="match status" value="1"/>
</dbReference>
<comment type="function">
    <text evidence="1 12">Catalyzes the condensation of (S)-aspartate-beta-semialdehyde [(S)-ASA] and pyruvate to 4-hydroxy-tetrahydrodipicolinate (HTPA).</text>
</comment>
<dbReference type="PROSITE" id="PS00666">
    <property type="entry name" value="DHDPS_2"/>
    <property type="match status" value="1"/>
</dbReference>
<dbReference type="PRINTS" id="PR00146">
    <property type="entry name" value="DHPICSNTHASE"/>
</dbReference>
<dbReference type="PROSITE" id="PS00665">
    <property type="entry name" value="DHDPS_1"/>
    <property type="match status" value="1"/>
</dbReference>
<dbReference type="Proteomes" id="UP000824262">
    <property type="component" value="Unassembled WGS sequence"/>
</dbReference>
<dbReference type="PANTHER" id="PTHR12128:SF66">
    <property type="entry name" value="4-HYDROXY-2-OXOGLUTARATE ALDOLASE, MITOCHONDRIAL"/>
    <property type="match status" value="1"/>
</dbReference>
<dbReference type="EC" id="4.3.3.7" evidence="4 12"/>
<evidence type="ECO:0000256" key="3">
    <source>
        <dbReference type="ARBA" id="ARBA00007592"/>
    </source>
</evidence>
<reference evidence="16" key="1">
    <citation type="submission" date="2020-10" db="EMBL/GenBank/DDBJ databases">
        <authorList>
            <person name="Gilroy R."/>
        </authorList>
    </citation>
    <scope>NUCLEOTIDE SEQUENCE</scope>
    <source>
        <strain evidence="16">ChiBcolR7-354</strain>
    </source>
</reference>
<feature type="active site" description="Proton donor/acceptor" evidence="12 14">
    <location>
        <position position="137"/>
    </location>
</feature>
<dbReference type="GO" id="GO:0019877">
    <property type="term" value="P:diaminopimelate biosynthetic process"/>
    <property type="evidence" value="ECO:0007669"/>
    <property type="project" value="UniProtKB-UniRule"/>
</dbReference>
<name>A0A9D0ZCI9_9FIRM</name>
<evidence type="ECO:0000256" key="6">
    <source>
        <dbReference type="ARBA" id="ARBA00022605"/>
    </source>
</evidence>
<dbReference type="InterPro" id="IPR002220">
    <property type="entry name" value="DapA-like"/>
</dbReference>
<sequence length="297" mass="31970">MAKTPIFTGSCTAIVTPYLENGVDYEKYAELIDFQYAGGTSAILVCGTTGENPTHTAEEHNKLVELTVEKCRGRMKVIVGVGGYNTEHVLEQAKHAEAAGADGILMVTPYYNKTTQKGLVAHFTYVADRVNVPMIVYNVPSRTGIGVKPATYLELSKHPNINGVKEASGNIAEYALTRSMCGDDLVFWSGNDSDTVPMMSLGAKGVISVASNIIPADVTRLCKLCLDGDFAAAAAEYFRLADFFDKLFIETNPIPVKAAMNLAGMNVGKLRLPLVEISEPSKAKLIESMHALGLKTV</sequence>